<evidence type="ECO:0000313" key="2">
    <source>
        <dbReference type="EMBL" id="QWG09607.1"/>
    </source>
</evidence>
<dbReference type="Gene3D" id="2.40.160.170">
    <property type="match status" value="1"/>
</dbReference>
<dbReference type="RefSeq" id="WP_144076278.1">
    <property type="nucleotide sequence ID" value="NZ_CP076129.1"/>
</dbReference>
<organism evidence="2 3">
    <name type="scientific">Flammeovirga kamogawensis</name>
    <dbReference type="NCBI Taxonomy" id="373891"/>
    <lineage>
        <taxon>Bacteria</taxon>
        <taxon>Pseudomonadati</taxon>
        <taxon>Bacteroidota</taxon>
        <taxon>Cytophagia</taxon>
        <taxon>Cytophagales</taxon>
        <taxon>Flammeovirgaceae</taxon>
        <taxon>Flammeovirga</taxon>
    </lineage>
</organism>
<protein>
    <recommendedName>
        <fullName evidence="4">PorT family protein</fullName>
    </recommendedName>
</protein>
<sequence>MYNKLLPLLLILISSSLCFAQRVHEEEYENRIAIGISGGTNGGGIDVSRNINKHFNGSLGLNYFKINDFTRQVSVDGKQLKSTVNVEMVNIDLRIEYLPFVNSSFKVVAGLAYMTSNGVRVIGQYANDVTLGEMTIESEDIGEIRFDAEWKQITPYFGIGLGRAVPKNRIGFGFDIGTYYIGKPNVQFTGTSMLSEMNSQEEQLAKNMEDYNWFPVFKLRLAVRIN</sequence>
<reference evidence="2 3" key="1">
    <citation type="submission" date="2021-05" db="EMBL/GenBank/DDBJ databases">
        <title>Comparative genomic studies on the polysaccharide-degrading batcterial strains of the Flammeovirga genus.</title>
        <authorList>
            <person name="Zewei F."/>
            <person name="Zheng Z."/>
            <person name="Yu L."/>
            <person name="Ruyue G."/>
            <person name="Yanhong M."/>
            <person name="Yuanyuan C."/>
            <person name="Jingyan G."/>
            <person name="Wenjun H."/>
        </authorList>
    </citation>
    <scope>NUCLEOTIDE SEQUENCE [LARGE SCALE GENOMIC DNA]</scope>
    <source>
        <strain evidence="2 3">YS10</strain>
    </source>
</reference>
<accession>A0ABX8H2S9</accession>
<name>A0ABX8H2S9_9BACT</name>
<evidence type="ECO:0000313" key="3">
    <source>
        <dbReference type="Proteomes" id="UP000682802"/>
    </source>
</evidence>
<keyword evidence="1" id="KW-0732">Signal</keyword>
<proteinExistence type="predicted"/>
<feature type="signal peptide" evidence="1">
    <location>
        <begin position="1"/>
        <end position="20"/>
    </location>
</feature>
<dbReference type="EMBL" id="CP076129">
    <property type="protein sequence ID" value="QWG09607.1"/>
    <property type="molecule type" value="Genomic_DNA"/>
</dbReference>
<evidence type="ECO:0000256" key="1">
    <source>
        <dbReference type="SAM" id="SignalP"/>
    </source>
</evidence>
<feature type="chain" id="PRO_5046130684" description="PorT family protein" evidence="1">
    <location>
        <begin position="21"/>
        <end position="226"/>
    </location>
</feature>
<dbReference type="Proteomes" id="UP000682802">
    <property type="component" value="Chromosome 2"/>
</dbReference>
<keyword evidence="3" id="KW-1185">Reference proteome</keyword>
<gene>
    <name evidence="2" type="ORF">KM029_23675</name>
</gene>
<evidence type="ECO:0008006" key="4">
    <source>
        <dbReference type="Google" id="ProtNLM"/>
    </source>
</evidence>